<reference evidence="3" key="2">
    <citation type="submission" date="2024-01" db="EMBL/GenBank/DDBJ databases">
        <title>Comparative genomics of Cryptococcus and Kwoniella reveals pathogenesis evolution and contrasting modes of karyotype evolution via chromosome fusion or intercentromeric recombination.</title>
        <authorList>
            <person name="Coelho M.A."/>
            <person name="David-Palma M."/>
            <person name="Shea T."/>
            <person name="Bowers K."/>
            <person name="McGinley-Smith S."/>
            <person name="Mohammad A.W."/>
            <person name="Gnirke A."/>
            <person name="Yurkov A.M."/>
            <person name="Nowrousian M."/>
            <person name="Sun S."/>
            <person name="Cuomo C.A."/>
            <person name="Heitman J."/>
        </authorList>
    </citation>
    <scope>NUCLEOTIDE SEQUENCE</scope>
    <source>
        <strain evidence="3">CBS 12478</strain>
    </source>
</reference>
<feature type="region of interest" description="Disordered" evidence="1">
    <location>
        <begin position="185"/>
        <end position="212"/>
    </location>
</feature>
<evidence type="ECO:0000256" key="1">
    <source>
        <dbReference type="SAM" id="MobiDB-lite"/>
    </source>
</evidence>
<feature type="transmembrane region" description="Helical" evidence="2">
    <location>
        <begin position="105"/>
        <end position="127"/>
    </location>
</feature>
<keyword evidence="2" id="KW-0472">Membrane</keyword>
<name>A0AAJ8MWX9_9TREE</name>
<dbReference type="AlphaFoldDB" id="A0AAJ8MWX9"/>
<feature type="transmembrane region" description="Helical" evidence="2">
    <location>
        <begin position="133"/>
        <end position="150"/>
    </location>
</feature>
<feature type="transmembrane region" description="Helical" evidence="2">
    <location>
        <begin position="66"/>
        <end position="85"/>
    </location>
</feature>
<dbReference type="RefSeq" id="XP_065823330.1">
    <property type="nucleotide sequence ID" value="XM_065967258.1"/>
</dbReference>
<evidence type="ECO:0000313" key="3">
    <source>
        <dbReference type="EMBL" id="WWD18743.1"/>
    </source>
</evidence>
<organism evidence="3 4">
    <name type="scientific">Kwoniella shandongensis</name>
    <dbReference type="NCBI Taxonomy" id="1734106"/>
    <lineage>
        <taxon>Eukaryota</taxon>
        <taxon>Fungi</taxon>
        <taxon>Dikarya</taxon>
        <taxon>Basidiomycota</taxon>
        <taxon>Agaricomycotina</taxon>
        <taxon>Tremellomycetes</taxon>
        <taxon>Tremellales</taxon>
        <taxon>Cryptococcaceae</taxon>
        <taxon>Kwoniella</taxon>
    </lineage>
</organism>
<evidence type="ECO:0000256" key="2">
    <source>
        <dbReference type="SAM" id="Phobius"/>
    </source>
</evidence>
<keyword evidence="4" id="KW-1185">Reference proteome</keyword>
<proteinExistence type="predicted"/>
<keyword evidence="2" id="KW-1133">Transmembrane helix</keyword>
<dbReference type="EMBL" id="CP144055">
    <property type="protein sequence ID" value="WWD18743.1"/>
    <property type="molecule type" value="Genomic_DNA"/>
</dbReference>
<accession>A0AAJ8MWX9</accession>
<evidence type="ECO:0000313" key="4">
    <source>
        <dbReference type="Proteomes" id="UP000322225"/>
    </source>
</evidence>
<reference evidence="3" key="1">
    <citation type="submission" date="2017-08" db="EMBL/GenBank/DDBJ databases">
        <authorList>
            <person name="Cuomo C."/>
            <person name="Billmyre B."/>
            <person name="Heitman J."/>
        </authorList>
    </citation>
    <scope>NUCLEOTIDE SEQUENCE</scope>
    <source>
        <strain evidence="3">CBS 12478</strain>
    </source>
</reference>
<gene>
    <name evidence="3" type="ORF">CI109_103197</name>
</gene>
<protein>
    <submittedName>
        <fullName evidence="3">Uncharacterized protein</fullName>
    </submittedName>
</protein>
<dbReference type="GeneID" id="90829950"/>
<sequence length="235" mass="27630">MNNNINSTAIEATRRASCDCSLHSGLSNLLINLLLSARNNLLAIVNLGRSILAYYTREKATTADNIIDILPFPIIMGFLISVHYYKLAGGWIKKRDITKADSDFFIAEIWTVFSCNTSVTIYFPLLIYTKTFTSHPIAFFSTLGGLLLALENKSVIYKYFPQKNDRVRPVRDEKWWEWWEEEIKREKEEEKEEESARRMFKKRSKRSDMTPMEKDRPLWTVHEEVHRDREYGYEL</sequence>
<dbReference type="Proteomes" id="UP000322225">
    <property type="component" value="Chromosome 5"/>
</dbReference>
<keyword evidence="2" id="KW-0812">Transmembrane</keyword>
<dbReference type="KEGG" id="ksn:90829950"/>